<dbReference type="GO" id="GO:0005524">
    <property type="term" value="F:ATP binding"/>
    <property type="evidence" value="ECO:0007669"/>
    <property type="project" value="TreeGrafter"/>
</dbReference>
<dbReference type="GO" id="GO:0005829">
    <property type="term" value="C:cytosol"/>
    <property type="evidence" value="ECO:0007669"/>
    <property type="project" value="TreeGrafter"/>
</dbReference>
<name>C0GF67_DETAL</name>
<dbReference type="OrthoDB" id="9779073at2"/>
<evidence type="ECO:0000313" key="2">
    <source>
        <dbReference type="EMBL" id="EEG77827.1"/>
    </source>
</evidence>
<dbReference type="InterPro" id="IPR014433">
    <property type="entry name" value="CooC"/>
</dbReference>
<keyword evidence="3" id="KW-1185">Reference proteome</keyword>
<dbReference type="GO" id="GO:0009898">
    <property type="term" value="C:cytoplasmic side of plasma membrane"/>
    <property type="evidence" value="ECO:0007669"/>
    <property type="project" value="TreeGrafter"/>
</dbReference>
<dbReference type="InterPro" id="IPR027417">
    <property type="entry name" value="P-loop_NTPase"/>
</dbReference>
<dbReference type="AlphaFoldDB" id="C0GF67"/>
<reference evidence="2 3" key="1">
    <citation type="submission" date="2009-02" db="EMBL/GenBank/DDBJ databases">
        <title>Sequencing of the draft genome and assembly of Dethiobacter alkaliphilus AHT 1.</title>
        <authorList>
            <consortium name="US DOE Joint Genome Institute (JGI-PGF)"/>
            <person name="Lucas S."/>
            <person name="Copeland A."/>
            <person name="Lapidus A."/>
            <person name="Glavina del Rio T."/>
            <person name="Dalin E."/>
            <person name="Tice H."/>
            <person name="Bruce D."/>
            <person name="Goodwin L."/>
            <person name="Pitluck S."/>
            <person name="Larimer F."/>
            <person name="Land M.L."/>
            <person name="Hauser L."/>
            <person name="Muyzer G."/>
        </authorList>
    </citation>
    <scope>NUCLEOTIDE SEQUENCE [LARGE SCALE GENOMIC DNA]</scope>
    <source>
        <strain evidence="2 3">AHT 1</strain>
    </source>
</reference>
<dbReference type="eggNOG" id="COG3640">
    <property type="taxonomic scope" value="Bacteria"/>
</dbReference>
<dbReference type="PIRSF" id="PIRSF005647">
    <property type="entry name" value="CooC"/>
    <property type="match status" value="1"/>
</dbReference>
<protein>
    <submittedName>
        <fullName evidence="2">Cobyrinic acid ac-diamide synthase</fullName>
    </submittedName>
</protein>
<dbReference type="Pfam" id="PF01656">
    <property type="entry name" value="CbiA"/>
    <property type="match status" value="1"/>
</dbReference>
<dbReference type="InterPro" id="IPR050625">
    <property type="entry name" value="ParA/MinD_ATPase"/>
</dbReference>
<dbReference type="GO" id="GO:0016887">
    <property type="term" value="F:ATP hydrolysis activity"/>
    <property type="evidence" value="ECO:0007669"/>
    <property type="project" value="TreeGrafter"/>
</dbReference>
<dbReference type="RefSeq" id="WP_008515655.1">
    <property type="nucleotide sequence ID" value="NZ_ACJM01000005.1"/>
</dbReference>
<feature type="domain" description="CobQ/CobB/MinD/ParA nucleotide binding" evidence="1">
    <location>
        <begin position="5"/>
        <end position="224"/>
    </location>
</feature>
<evidence type="ECO:0000313" key="3">
    <source>
        <dbReference type="Proteomes" id="UP000006443"/>
    </source>
</evidence>
<dbReference type="SUPFAM" id="SSF52540">
    <property type="entry name" value="P-loop containing nucleoside triphosphate hydrolases"/>
    <property type="match status" value="1"/>
</dbReference>
<dbReference type="GO" id="GO:0051782">
    <property type="term" value="P:negative regulation of cell division"/>
    <property type="evidence" value="ECO:0007669"/>
    <property type="project" value="TreeGrafter"/>
</dbReference>
<dbReference type="InterPro" id="IPR002586">
    <property type="entry name" value="CobQ/CobB/MinD/ParA_Nub-bd_dom"/>
</dbReference>
<dbReference type="Gene3D" id="3.40.50.300">
    <property type="entry name" value="P-loop containing nucleotide triphosphate hydrolases"/>
    <property type="match status" value="1"/>
</dbReference>
<dbReference type="STRING" id="555088.DealDRAFT_1126"/>
<proteinExistence type="predicted"/>
<evidence type="ECO:0000259" key="1">
    <source>
        <dbReference type="Pfam" id="PF01656"/>
    </source>
</evidence>
<sequence>MKQIAIAGKGGVGKTTFTALMLRHILKNKANKTVLAVDADPNANLNEALGLEVEDTISTMLEETKKPGAIPTGMTKEMFIEYKLQQALVETKSYDLLVMGNPQGSGCYCYPNDLLRKHLETLRDNYDYVTVDNEAGLEHLSRRIINNVHTLIVVSDASARSIRSAGRVHEIVKNVKLDLEEIGLVVTKVTGNEIEDLQPEIDKTGLKLLGTVPLDPLVAEYDVKSKALVDLPDDALSVQAVEQILNKINL</sequence>
<dbReference type="EMBL" id="ACJM01000005">
    <property type="protein sequence ID" value="EEG77827.1"/>
    <property type="molecule type" value="Genomic_DNA"/>
</dbReference>
<comment type="caution">
    <text evidence="2">The sequence shown here is derived from an EMBL/GenBank/DDBJ whole genome shotgun (WGS) entry which is preliminary data.</text>
</comment>
<dbReference type="Proteomes" id="UP000006443">
    <property type="component" value="Unassembled WGS sequence"/>
</dbReference>
<gene>
    <name evidence="2" type="ORF">DealDRAFT_1126</name>
</gene>
<accession>C0GF67</accession>
<organism evidence="2 3">
    <name type="scientific">Dethiobacter alkaliphilus AHT 1</name>
    <dbReference type="NCBI Taxonomy" id="555088"/>
    <lineage>
        <taxon>Bacteria</taxon>
        <taxon>Bacillati</taxon>
        <taxon>Bacillota</taxon>
        <taxon>Dethiobacteria</taxon>
        <taxon>Dethiobacterales</taxon>
        <taxon>Dethiobacteraceae</taxon>
        <taxon>Dethiobacter</taxon>
    </lineage>
</organism>
<dbReference type="PANTHER" id="PTHR43384">
    <property type="entry name" value="SEPTUM SITE-DETERMINING PROTEIN MIND HOMOLOG, CHLOROPLASTIC-RELATED"/>
    <property type="match status" value="1"/>
</dbReference>
<dbReference type="PANTHER" id="PTHR43384:SF7">
    <property type="entry name" value="CARBON-MONOXIDE DEHYDROGENASE ACCESSORY PROTEIN"/>
    <property type="match status" value="1"/>
</dbReference>